<reference evidence="3 4" key="1">
    <citation type="journal article" date="2018" name="Mol. Plant">
        <title>The genome of Artemisia annua provides insight into the evolution of Asteraceae family and artemisinin biosynthesis.</title>
        <authorList>
            <person name="Shen Q."/>
            <person name="Zhang L."/>
            <person name="Liao Z."/>
            <person name="Wang S."/>
            <person name="Yan T."/>
            <person name="Shi P."/>
            <person name="Liu M."/>
            <person name="Fu X."/>
            <person name="Pan Q."/>
            <person name="Wang Y."/>
            <person name="Lv Z."/>
            <person name="Lu X."/>
            <person name="Zhang F."/>
            <person name="Jiang W."/>
            <person name="Ma Y."/>
            <person name="Chen M."/>
            <person name="Hao X."/>
            <person name="Li L."/>
            <person name="Tang Y."/>
            <person name="Lv G."/>
            <person name="Zhou Y."/>
            <person name="Sun X."/>
            <person name="Brodelius P.E."/>
            <person name="Rose J.K.C."/>
            <person name="Tang K."/>
        </authorList>
    </citation>
    <scope>NUCLEOTIDE SEQUENCE [LARGE SCALE GENOMIC DNA]</scope>
    <source>
        <strain evidence="4">cv. Huhao1</strain>
        <tissue evidence="3">Leaf</tissue>
    </source>
</reference>
<evidence type="ECO:0000313" key="3">
    <source>
        <dbReference type="EMBL" id="PWA48370.1"/>
    </source>
</evidence>
<protein>
    <submittedName>
        <fullName evidence="3">BHLH1</fullName>
    </submittedName>
</protein>
<dbReference type="GO" id="GO:0006879">
    <property type="term" value="P:intracellular iron ion homeostasis"/>
    <property type="evidence" value="ECO:0007669"/>
    <property type="project" value="InterPro"/>
</dbReference>
<dbReference type="EMBL" id="PKPP01009390">
    <property type="protein sequence ID" value="PWA48370.1"/>
    <property type="molecule type" value="Genomic_DNA"/>
</dbReference>
<dbReference type="PANTHER" id="PTHR46133:SF1">
    <property type="entry name" value="TRANSCRIPTION FACTOR ILR3"/>
    <property type="match status" value="1"/>
</dbReference>
<dbReference type="InterPro" id="IPR044818">
    <property type="entry name" value="ILR3-like"/>
</dbReference>
<feature type="region of interest" description="Disordered" evidence="2">
    <location>
        <begin position="182"/>
        <end position="205"/>
    </location>
</feature>
<organism evidence="3 4">
    <name type="scientific">Artemisia annua</name>
    <name type="common">Sweet wormwood</name>
    <dbReference type="NCBI Taxonomy" id="35608"/>
    <lineage>
        <taxon>Eukaryota</taxon>
        <taxon>Viridiplantae</taxon>
        <taxon>Streptophyta</taxon>
        <taxon>Embryophyta</taxon>
        <taxon>Tracheophyta</taxon>
        <taxon>Spermatophyta</taxon>
        <taxon>Magnoliopsida</taxon>
        <taxon>eudicotyledons</taxon>
        <taxon>Gunneridae</taxon>
        <taxon>Pentapetalae</taxon>
        <taxon>asterids</taxon>
        <taxon>campanulids</taxon>
        <taxon>Asterales</taxon>
        <taxon>Asteraceae</taxon>
        <taxon>Asteroideae</taxon>
        <taxon>Anthemideae</taxon>
        <taxon>Artemisiinae</taxon>
        <taxon>Artemisia</taxon>
    </lineage>
</organism>
<keyword evidence="1" id="KW-0175">Coiled coil</keyword>
<dbReference type="Proteomes" id="UP000245207">
    <property type="component" value="Unassembled WGS sequence"/>
</dbReference>
<comment type="caution">
    <text evidence="3">The sequence shown here is derived from an EMBL/GenBank/DDBJ whole genome shotgun (WGS) entry which is preliminary data.</text>
</comment>
<feature type="coiled-coil region" evidence="1">
    <location>
        <begin position="34"/>
        <end position="103"/>
    </location>
</feature>
<dbReference type="GO" id="GO:0003700">
    <property type="term" value="F:DNA-binding transcription factor activity"/>
    <property type="evidence" value="ECO:0007669"/>
    <property type="project" value="InterPro"/>
</dbReference>
<evidence type="ECO:0000313" key="4">
    <source>
        <dbReference type="Proteomes" id="UP000245207"/>
    </source>
</evidence>
<evidence type="ECO:0000256" key="2">
    <source>
        <dbReference type="SAM" id="MobiDB-lite"/>
    </source>
</evidence>
<feature type="compositionally biased region" description="Low complexity" evidence="2">
    <location>
        <begin position="188"/>
        <end position="205"/>
    </location>
</feature>
<sequence>MTTSRFVELASILEPEKPPKIDKAAIFVDVVRKLAQLRNEVQKLIDSNTEIQENIRDEGNPIAMFFLYYTSITNEKTDLRDEKQRLKAKKEDLEQKVKSMNTQPNFMIPPPGIQAANSFTRHISSFVAPLLACDIAKPTERFGVCWIFTSIFYDRKEVFAITSSLYHSWFYDARKKCNKSANHVKNGASSSGATKNKNAKSAKQANTCDEHGIIYQVVPRF</sequence>
<accession>A0A2U1LH83</accession>
<keyword evidence="4" id="KW-1185">Reference proteome</keyword>
<dbReference type="AlphaFoldDB" id="A0A2U1LH83"/>
<gene>
    <name evidence="3" type="ORF">CTI12_AA491430</name>
</gene>
<dbReference type="OrthoDB" id="515493at2759"/>
<name>A0A2U1LH83_ARTAN</name>
<dbReference type="GO" id="GO:0046983">
    <property type="term" value="F:protein dimerization activity"/>
    <property type="evidence" value="ECO:0007669"/>
    <property type="project" value="InterPro"/>
</dbReference>
<dbReference type="STRING" id="35608.A0A2U1LH83"/>
<proteinExistence type="predicted"/>
<evidence type="ECO:0000256" key="1">
    <source>
        <dbReference type="SAM" id="Coils"/>
    </source>
</evidence>
<dbReference type="PANTHER" id="PTHR46133">
    <property type="entry name" value="BHLH TRANSCRIPTION FACTOR"/>
    <property type="match status" value="1"/>
</dbReference>